<keyword evidence="1" id="KW-0472">Membrane</keyword>
<organism evidence="2 3">
    <name type="scientific">Ligilactobacillus salivarius DSM 20555 = ATCC 11741</name>
    <dbReference type="NCBI Taxonomy" id="1423799"/>
    <lineage>
        <taxon>Bacteria</taxon>
        <taxon>Bacillati</taxon>
        <taxon>Bacillota</taxon>
        <taxon>Bacilli</taxon>
        <taxon>Lactobacillales</taxon>
        <taxon>Lactobacillaceae</taxon>
        <taxon>Ligilactobacillus</taxon>
    </lineage>
</organism>
<keyword evidence="1" id="KW-1133">Transmembrane helix</keyword>
<dbReference type="Proteomes" id="UP000003531">
    <property type="component" value="Unassembled WGS sequence"/>
</dbReference>
<feature type="transmembrane region" description="Helical" evidence="1">
    <location>
        <begin position="20"/>
        <end position="50"/>
    </location>
</feature>
<feature type="transmembrane region" description="Helical" evidence="1">
    <location>
        <begin position="213"/>
        <end position="234"/>
    </location>
</feature>
<dbReference type="HOGENOM" id="CLU_053685_0_1_9"/>
<evidence type="ECO:0000313" key="3">
    <source>
        <dbReference type="Proteomes" id="UP000003531"/>
    </source>
</evidence>
<proteinExistence type="predicted"/>
<evidence type="ECO:0000256" key="1">
    <source>
        <dbReference type="SAM" id="Phobius"/>
    </source>
</evidence>
<keyword evidence="1" id="KW-0812">Transmembrane</keyword>
<evidence type="ECO:0000313" key="2">
    <source>
        <dbReference type="EMBL" id="EEJ73335.1"/>
    </source>
</evidence>
<gene>
    <name evidence="2" type="ORF">HMPREF0545_1772</name>
</gene>
<dbReference type="AlphaFoldDB" id="C2EJF0"/>
<name>C2EJF0_9LACO</name>
<protein>
    <submittedName>
        <fullName evidence="2">Uncharacterized protein</fullName>
    </submittedName>
</protein>
<dbReference type="EMBL" id="ACGT01000040">
    <property type="protein sequence ID" value="EEJ73335.1"/>
    <property type="molecule type" value="Genomic_DNA"/>
</dbReference>
<accession>C2EJF0</accession>
<comment type="caution">
    <text evidence="2">The sequence shown here is derived from an EMBL/GenBank/DDBJ whole genome shotgun (WGS) entry which is preliminary data.</text>
</comment>
<sequence length="364" mass="38888">MEIDFYIMQFLKSFPKKTGVITMSLLSILLGVTAAIAATGGIGSGIYGAAKISEAKETMESIKTRHEKNIRRLENTTKKTVKTMDELGKFELEILRSFDDFSNTIEQIQNKPIFKEYKKDGVVLTKYDGINLKEVSTGASVILKGLGGGAALGTAGGFAASGATASAVMAFGTASTGTAISSLSGAAATNATLATIGGGSLAAGGGGMALGSILLNVTTLGVGLLVGGIIFNIVGSKVSDQVDEAREQVEENEKKINKICKYLRDLKSTAENYTVSLIKARDRYEENFEYVSHAVNDLKKTDWNDFTEEEKIATQNTVLLVELLYKMCQVNLVNKTSKDDDINTVNHTAVNKSINDANSILSHI</sequence>
<reference evidence="2 3" key="1">
    <citation type="submission" date="2009-01" db="EMBL/GenBank/DDBJ databases">
        <authorList>
            <person name="Qin X."/>
            <person name="Bachman B."/>
            <person name="Battles P."/>
            <person name="Bell A."/>
            <person name="Bess C."/>
            <person name="Bickham C."/>
            <person name="Chaboub L."/>
            <person name="Chen D."/>
            <person name="Coyle M."/>
            <person name="Deiros D.R."/>
            <person name="Dinh H."/>
            <person name="Forbes L."/>
            <person name="Fowler G."/>
            <person name="Francisco L."/>
            <person name="Fu Q."/>
            <person name="Gubbala S."/>
            <person name="Hale W."/>
            <person name="Han Y."/>
            <person name="Hemphill L."/>
            <person name="Highlander S.K."/>
            <person name="Hirani K."/>
            <person name="Hogues M."/>
            <person name="Jackson L."/>
            <person name="Jakkamsetti A."/>
            <person name="Javaid M."/>
            <person name="Jiang H."/>
            <person name="Korchina V."/>
            <person name="Kovar C."/>
            <person name="Lara F."/>
            <person name="Lee S."/>
            <person name="Mata R."/>
            <person name="Mathew T."/>
            <person name="Moen C."/>
            <person name="Morales K."/>
            <person name="Munidasa M."/>
            <person name="Nazareth L."/>
            <person name="Ngo R."/>
            <person name="Nguyen L."/>
            <person name="Okwuonu G."/>
            <person name="Ongeri F."/>
            <person name="Patil S."/>
            <person name="Petrosino J."/>
            <person name="Pham C."/>
            <person name="Pham P."/>
            <person name="Pu L.-L."/>
            <person name="Puazo M."/>
            <person name="Raj R."/>
            <person name="Reid J."/>
            <person name="Rouhana J."/>
            <person name="Saada N."/>
            <person name="Shang Y."/>
            <person name="Simmons D."/>
            <person name="Thornton R."/>
            <person name="Warren J."/>
            <person name="Weissenberger G."/>
            <person name="Zhang J."/>
            <person name="Zhang L."/>
            <person name="Zhou C."/>
            <person name="Zhu D."/>
            <person name="Muzny D."/>
            <person name="Worley K."/>
            <person name="Gibbs R."/>
        </authorList>
    </citation>
    <scope>NUCLEOTIDE SEQUENCE [LARGE SCALE GENOMIC DNA]</scope>
    <source>
        <strain evidence="2 3">ATCC 11741</strain>
    </source>
</reference>